<dbReference type="CDD" id="cd04682">
    <property type="entry name" value="NUDIX_Hydrolase"/>
    <property type="match status" value="1"/>
</dbReference>
<dbReference type="SUPFAM" id="SSF55811">
    <property type="entry name" value="Nudix"/>
    <property type="match status" value="1"/>
</dbReference>
<evidence type="ECO:0000313" key="5">
    <source>
        <dbReference type="EMBL" id="SDI73475.1"/>
    </source>
</evidence>
<dbReference type="InterPro" id="IPR000086">
    <property type="entry name" value="NUDIX_hydrolase_dom"/>
</dbReference>
<dbReference type="Gene3D" id="3.90.79.10">
    <property type="entry name" value="Nucleoside Triphosphate Pyrophosphohydrolase"/>
    <property type="match status" value="1"/>
</dbReference>
<evidence type="ECO:0000259" key="4">
    <source>
        <dbReference type="PROSITE" id="PS51462"/>
    </source>
</evidence>
<dbReference type="InterPro" id="IPR020476">
    <property type="entry name" value="Nudix_hydrolase"/>
</dbReference>
<sequence length="144" mass="16058">MRDDSDFIGAKLALFLGDRLAVIRRDDRPGLDWAGYWDFPGGGREGGETAQDCALRETEEELGIAVPREALVWNRAFLRPDRAVGWLFVGRLPADAAASIRLGDEGQAWALMQPADYLSHPLGIPHFKERLKLYLHVMQRGSVA</sequence>
<evidence type="ECO:0000256" key="3">
    <source>
        <dbReference type="RuleBase" id="RU003476"/>
    </source>
</evidence>
<dbReference type="AlphaFoldDB" id="A0A1G8N042"/>
<evidence type="ECO:0000313" key="6">
    <source>
        <dbReference type="Proteomes" id="UP000199340"/>
    </source>
</evidence>
<name>A0A1G8N042_9RHOB</name>
<dbReference type="PANTHER" id="PTHR43736:SF1">
    <property type="entry name" value="DIHYDRONEOPTERIN TRIPHOSPHATE DIPHOSPHATASE"/>
    <property type="match status" value="1"/>
</dbReference>
<dbReference type="Pfam" id="PF00293">
    <property type="entry name" value="NUDIX"/>
    <property type="match status" value="1"/>
</dbReference>
<dbReference type="InterPro" id="IPR015797">
    <property type="entry name" value="NUDIX_hydrolase-like_dom_sf"/>
</dbReference>
<reference evidence="5 6" key="1">
    <citation type="submission" date="2016-10" db="EMBL/GenBank/DDBJ databases">
        <authorList>
            <person name="de Groot N.N."/>
        </authorList>
    </citation>
    <scope>NUCLEOTIDE SEQUENCE [LARGE SCALE GENOMIC DNA]</scope>
    <source>
        <strain evidence="5 6">DSM 28010</strain>
    </source>
</reference>
<dbReference type="EMBL" id="FNEB01000005">
    <property type="protein sequence ID" value="SDI73475.1"/>
    <property type="molecule type" value="Genomic_DNA"/>
</dbReference>
<protein>
    <submittedName>
        <fullName evidence="5">8-oxo-dGTP diphosphatase</fullName>
    </submittedName>
</protein>
<comment type="cofactor">
    <cofactor evidence="1">
        <name>Mg(2+)</name>
        <dbReference type="ChEBI" id="CHEBI:18420"/>
    </cofactor>
</comment>
<dbReference type="InterPro" id="IPR020084">
    <property type="entry name" value="NUDIX_hydrolase_CS"/>
</dbReference>
<evidence type="ECO:0000256" key="1">
    <source>
        <dbReference type="ARBA" id="ARBA00001946"/>
    </source>
</evidence>
<dbReference type="RefSeq" id="WP_090028647.1">
    <property type="nucleotide sequence ID" value="NZ_FNEB01000005.1"/>
</dbReference>
<dbReference type="PANTHER" id="PTHR43736">
    <property type="entry name" value="ADP-RIBOSE PYROPHOSPHATASE"/>
    <property type="match status" value="1"/>
</dbReference>
<proteinExistence type="inferred from homology"/>
<dbReference type="Proteomes" id="UP000199340">
    <property type="component" value="Unassembled WGS sequence"/>
</dbReference>
<dbReference type="STRING" id="490829.SAMN05421850_1059"/>
<comment type="similarity">
    <text evidence="3">Belongs to the Nudix hydrolase family.</text>
</comment>
<dbReference type="PROSITE" id="PS51462">
    <property type="entry name" value="NUDIX"/>
    <property type="match status" value="1"/>
</dbReference>
<keyword evidence="2 3" id="KW-0378">Hydrolase</keyword>
<dbReference type="PRINTS" id="PR00502">
    <property type="entry name" value="NUDIXFAMILY"/>
</dbReference>
<accession>A0A1G8N042</accession>
<feature type="domain" description="Nudix hydrolase" evidence="4">
    <location>
        <begin position="5"/>
        <end position="137"/>
    </location>
</feature>
<gene>
    <name evidence="5" type="ORF">SAMN05421850_1059</name>
</gene>
<evidence type="ECO:0000256" key="2">
    <source>
        <dbReference type="ARBA" id="ARBA00022801"/>
    </source>
</evidence>
<dbReference type="PROSITE" id="PS00893">
    <property type="entry name" value="NUDIX_BOX"/>
    <property type="match status" value="1"/>
</dbReference>
<dbReference type="GO" id="GO:0016787">
    <property type="term" value="F:hydrolase activity"/>
    <property type="evidence" value="ECO:0007669"/>
    <property type="project" value="UniProtKB-KW"/>
</dbReference>
<keyword evidence="6" id="KW-1185">Reference proteome</keyword>
<organism evidence="5 6">
    <name type="scientific">Lutimaribacter saemankumensis</name>
    <dbReference type="NCBI Taxonomy" id="490829"/>
    <lineage>
        <taxon>Bacteria</taxon>
        <taxon>Pseudomonadati</taxon>
        <taxon>Pseudomonadota</taxon>
        <taxon>Alphaproteobacteria</taxon>
        <taxon>Rhodobacterales</taxon>
        <taxon>Roseobacteraceae</taxon>
        <taxon>Lutimaribacter</taxon>
    </lineage>
</organism>
<dbReference type="OrthoDB" id="289720at2"/>